<evidence type="ECO:0000256" key="1">
    <source>
        <dbReference type="ARBA" id="ARBA00004442"/>
    </source>
</evidence>
<evidence type="ECO:0000259" key="6">
    <source>
        <dbReference type="Pfam" id="PF00593"/>
    </source>
</evidence>
<dbReference type="InterPro" id="IPR037066">
    <property type="entry name" value="Plug_dom_sf"/>
</dbReference>
<name>A0A495D363_9PROT</name>
<evidence type="ECO:0000313" key="8">
    <source>
        <dbReference type="EMBL" id="RKQ95380.1"/>
    </source>
</evidence>
<comment type="similarity">
    <text evidence="4">Belongs to the TonB-dependent receptor family.</text>
</comment>
<feature type="chain" id="PRO_5019755011" evidence="5">
    <location>
        <begin position="32"/>
        <end position="1020"/>
    </location>
</feature>
<dbReference type="PANTHER" id="PTHR47234">
    <property type="match status" value="1"/>
</dbReference>
<comment type="caution">
    <text evidence="8">The sequence shown here is derived from an EMBL/GenBank/DDBJ whole genome shotgun (WGS) entry which is preliminary data.</text>
</comment>
<keyword evidence="2 4" id="KW-0472">Membrane</keyword>
<evidence type="ECO:0000256" key="3">
    <source>
        <dbReference type="ARBA" id="ARBA00023237"/>
    </source>
</evidence>
<proteinExistence type="inferred from homology"/>
<reference evidence="8 9" key="1">
    <citation type="submission" date="2018-10" db="EMBL/GenBank/DDBJ databases">
        <title>Genomic Encyclopedia of Type Strains, Phase IV (KMG-IV): sequencing the most valuable type-strain genomes for metagenomic binning, comparative biology and taxonomic classification.</title>
        <authorList>
            <person name="Goeker M."/>
        </authorList>
    </citation>
    <scope>NUCLEOTIDE SEQUENCE [LARGE SCALE GENOMIC DNA]</scope>
    <source>
        <strain evidence="8 9">DSM 4734</strain>
    </source>
</reference>
<keyword evidence="3" id="KW-0998">Cell outer membrane</keyword>
<sequence length="1020" mass="109744">MRDEDFKSRILRSTVLAGFAAAGLMVSPALAQQPASVSSPEQEADEDEDRIVVTGSRVRRNSFTSTSPLQVIDEDTIQEAGLIDVGEILRSTTVVQGAQLDLQTNAQFVGNAGPGGQAVSLRGLAADRTLVLINGRRFAPAGVEGAPSFPDVSLIPSSLIQRVDILLDGASSVYGSDAVAGVTNIILRTEFDGLQVEAFTTIPEDSGGSQSSANFLVGGSEGRANFVFAAELVRSEELTGTQRDWMARDGGQYCSFDIVDNGDGTTTETCGTAHAFQSGLGILLPSFTLFYGAPGTSATDSDLGVAGFVDGRGPNAGGFSDQALNNSRVVNAYESPEFERSVFFLTATYDLDDWLPGTNFFTETSFSNRQTYFNGGPAQFTVDFNADNPFNPFGAPGSILLMAPWDNEAVVELEQWRTYNGLQGDLGFMGAPGWDYEVFAGYTRSMGYSSRTVTLEENLNLSASATADPTSGLPVCGVPTPGGFFQSRTPETCVPINFWSESLYGADASFAEGQAGIDWLRGQREITTFVDERILGGFVTGPVFDLLDGEVSVVLGSEWREQSLDSRSGEVAERGLGLNFFKDRSSAGSVELFEVYGEVVAPIIQDRPFAREITFEAAARLVDHEFYGQNSTWSARARWVPVDFLTLRGTMGTSFRAPNLRELFLGGQSGFIGFVNDPCGVPATAVGTDPVTGNPIYAPGADSNGDGIGDLDGRAQIVLDNCAAEGVDPFTLGVTGTSGFEAFRSGNPGLDPETSEAISLGFVIEQPFTDLFDLTLGVNYYEIEVSDSILVPTAGQILANCYRSANFPNDPFCTRRVRDPNTQYLNEVDTTPFNVSSNTSEGLDYNLRFNMDFEAMGRNFTFTSDTALTQSTDITTTITLAGVTNVNEALNTLGNPEWRGTFTNRLFTSTDWGDLTFFHRARWIGEVNVTENPNFIGAGTPAQFDVPSAQYHDISVSLSQESWRVTMGVQNIANEDPPQIDEDLGTMGVGLGNLTTRNVPSGGGYDQIGRRFFINVSKRF</sequence>
<dbReference type="InterPro" id="IPR012910">
    <property type="entry name" value="Plug_dom"/>
</dbReference>
<keyword evidence="8" id="KW-0675">Receptor</keyword>
<keyword evidence="4" id="KW-0798">TonB box</keyword>
<dbReference type="GO" id="GO:0009279">
    <property type="term" value="C:cell outer membrane"/>
    <property type="evidence" value="ECO:0007669"/>
    <property type="project" value="UniProtKB-SubCell"/>
</dbReference>
<accession>A0A495D363</accession>
<evidence type="ECO:0000256" key="5">
    <source>
        <dbReference type="SAM" id="SignalP"/>
    </source>
</evidence>
<feature type="domain" description="TonB-dependent receptor plug" evidence="7">
    <location>
        <begin position="65"/>
        <end position="182"/>
    </location>
</feature>
<dbReference type="InterPro" id="IPR000531">
    <property type="entry name" value="Beta-barrel_TonB"/>
</dbReference>
<comment type="subcellular location">
    <subcellularLocation>
        <location evidence="1 4">Cell outer membrane</location>
    </subcellularLocation>
</comment>
<dbReference type="Gene3D" id="2.170.130.10">
    <property type="entry name" value="TonB-dependent receptor, plug domain"/>
    <property type="match status" value="1"/>
</dbReference>
<organism evidence="8 9">
    <name type="scientific">Maricaulis maris</name>
    <dbReference type="NCBI Taxonomy" id="74318"/>
    <lineage>
        <taxon>Bacteria</taxon>
        <taxon>Pseudomonadati</taxon>
        <taxon>Pseudomonadota</taxon>
        <taxon>Alphaproteobacteria</taxon>
        <taxon>Maricaulales</taxon>
        <taxon>Maricaulaceae</taxon>
        <taxon>Maricaulis</taxon>
    </lineage>
</organism>
<dbReference type="Proteomes" id="UP000273675">
    <property type="component" value="Unassembled WGS sequence"/>
</dbReference>
<dbReference type="EMBL" id="RBIM01000007">
    <property type="protein sequence ID" value="RKQ95380.1"/>
    <property type="molecule type" value="Genomic_DNA"/>
</dbReference>
<feature type="domain" description="TonB-dependent receptor-like beta-barrel" evidence="6">
    <location>
        <begin position="365"/>
        <end position="972"/>
    </location>
</feature>
<dbReference type="SUPFAM" id="SSF56935">
    <property type="entry name" value="Porins"/>
    <property type="match status" value="1"/>
</dbReference>
<dbReference type="PANTHER" id="PTHR47234:SF3">
    <property type="entry name" value="SECRETIN_TONB SHORT N-TERMINAL DOMAIN-CONTAINING PROTEIN"/>
    <property type="match status" value="1"/>
</dbReference>
<keyword evidence="5" id="KW-0732">Signal</keyword>
<dbReference type="RefSeq" id="WP_075190904.1">
    <property type="nucleotide sequence ID" value="NZ_RBIM01000007.1"/>
</dbReference>
<evidence type="ECO:0000313" key="9">
    <source>
        <dbReference type="Proteomes" id="UP000273675"/>
    </source>
</evidence>
<dbReference type="AlphaFoldDB" id="A0A495D363"/>
<dbReference type="OrthoDB" id="7051241at2"/>
<gene>
    <name evidence="8" type="ORF">C7435_3079</name>
</gene>
<protein>
    <submittedName>
        <fullName evidence="8">Iron complex outermembrane receptor protein</fullName>
    </submittedName>
</protein>
<evidence type="ECO:0000256" key="4">
    <source>
        <dbReference type="RuleBase" id="RU003357"/>
    </source>
</evidence>
<dbReference type="Pfam" id="PF07715">
    <property type="entry name" value="Plug"/>
    <property type="match status" value="1"/>
</dbReference>
<evidence type="ECO:0000259" key="7">
    <source>
        <dbReference type="Pfam" id="PF07715"/>
    </source>
</evidence>
<dbReference type="Pfam" id="PF00593">
    <property type="entry name" value="TonB_dep_Rec_b-barrel"/>
    <property type="match status" value="1"/>
</dbReference>
<dbReference type="Gene3D" id="2.40.170.20">
    <property type="entry name" value="TonB-dependent receptor, beta-barrel domain"/>
    <property type="match status" value="1"/>
</dbReference>
<feature type="signal peptide" evidence="5">
    <location>
        <begin position="1"/>
        <end position="31"/>
    </location>
</feature>
<dbReference type="InterPro" id="IPR036942">
    <property type="entry name" value="Beta-barrel_TonB_sf"/>
</dbReference>
<evidence type="ECO:0000256" key="2">
    <source>
        <dbReference type="ARBA" id="ARBA00023136"/>
    </source>
</evidence>